<dbReference type="AlphaFoldDB" id="A0A6N3I205"/>
<dbReference type="Gene3D" id="3.40.630.30">
    <property type="match status" value="1"/>
</dbReference>
<name>A0A6N3I205_9FIRM</name>
<protein>
    <submittedName>
        <fullName evidence="2">Acetyltransferase (GNAT) family protein</fullName>
    </submittedName>
</protein>
<organism evidence="2">
    <name type="scientific">Hungatella hathewayi</name>
    <dbReference type="NCBI Taxonomy" id="154046"/>
    <lineage>
        <taxon>Bacteria</taxon>
        <taxon>Bacillati</taxon>
        <taxon>Bacillota</taxon>
        <taxon>Clostridia</taxon>
        <taxon>Lachnospirales</taxon>
        <taxon>Lachnospiraceae</taxon>
        <taxon>Hungatella</taxon>
    </lineage>
</organism>
<dbReference type="GO" id="GO:0016747">
    <property type="term" value="F:acyltransferase activity, transferring groups other than amino-acyl groups"/>
    <property type="evidence" value="ECO:0007669"/>
    <property type="project" value="InterPro"/>
</dbReference>
<dbReference type="InterPro" id="IPR000182">
    <property type="entry name" value="GNAT_dom"/>
</dbReference>
<dbReference type="InterPro" id="IPR016181">
    <property type="entry name" value="Acyl_CoA_acyltransferase"/>
</dbReference>
<dbReference type="PROSITE" id="PS51186">
    <property type="entry name" value="GNAT"/>
    <property type="match status" value="1"/>
</dbReference>
<sequence>MVTLRKMNKSDVPILYNMAMRSFEPDYDKYGVYPPLLKTKTKSFLPPLMFGKVILADDKIIGGAFVVGIGKKGEIGAIFIDPIHQKKGYGQQIMLEIEKQYPKVRKWKLETPGDSFGLHRFYESLGYIKTGEMKDQKSGIVGFIYEKNL</sequence>
<dbReference type="EMBL" id="CACRUH010000090">
    <property type="protein sequence ID" value="VYU83286.1"/>
    <property type="molecule type" value="Genomic_DNA"/>
</dbReference>
<gene>
    <name evidence="2" type="ORF">CHLFYP18_04060</name>
</gene>
<reference evidence="2" key="1">
    <citation type="submission" date="2019-11" db="EMBL/GenBank/DDBJ databases">
        <authorList>
            <person name="Feng L."/>
        </authorList>
    </citation>
    <scope>NUCLEOTIDE SEQUENCE</scope>
    <source>
        <strain evidence="2">ChathewayiLFYP18</strain>
    </source>
</reference>
<dbReference type="Pfam" id="PF00583">
    <property type="entry name" value="Acetyltransf_1"/>
    <property type="match status" value="1"/>
</dbReference>
<dbReference type="RefSeq" id="WP_156834410.1">
    <property type="nucleotide sequence ID" value="NZ_CACRUH010000090.1"/>
</dbReference>
<proteinExistence type="predicted"/>
<feature type="domain" description="N-acetyltransferase" evidence="1">
    <location>
        <begin position="2"/>
        <end position="149"/>
    </location>
</feature>
<accession>A0A6N3I205</accession>
<evidence type="ECO:0000259" key="1">
    <source>
        <dbReference type="PROSITE" id="PS51186"/>
    </source>
</evidence>
<dbReference type="SUPFAM" id="SSF55729">
    <property type="entry name" value="Acyl-CoA N-acyltransferases (Nat)"/>
    <property type="match status" value="1"/>
</dbReference>
<dbReference type="CDD" id="cd04301">
    <property type="entry name" value="NAT_SF"/>
    <property type="match status" value="1"/>
</dbReference>
<keyword evidence="2" id="KW-0808">Transferase</keyword>
<evidence type="ECO:0000313" key="2">
    <source>
        <dbReference type="EMBL" id="VYU83286.1"/>
    </source>
</evidence>